<dbReference type="EMBL" id="JACHLE010000001">
    <property type="protein sequence ID" value="MBB4805875.1"/>
    <property type="molecule type" value="Genomic_DNA"/>
</dbReference>
<gene>
    <name evidence="1" type="ORF">HNP38_001147</name>
</gene>
<dbReference type="AlphaFoldDB" id="A0A840KBM8"/>
<evidence type="ECO:0000313" key="1">
    <source>
        <dbReference type="EMBL" id="MBB4805875.1"/>
    </source>
</evidence>
<comment type="caution">
    <text evidence="1">The sequence shown here is derived from an EMBL/GenBank/DDBJ whole genome shotgun (WGS) entry which is preliminary data.</text>
</comment>
<evidence type="ECO:0000313" key="2">
    <source>
        <dbReference type="Proteomes" id="UP000592180"/>
    </source>
</evidence>
<organism evidence="1 2">
    <name type="scientific">Chryseobacterium defluvii</name>
    <dbReference type="NCBI Taxonomy" id="160396"/>
    <lineage>
        <taxon>Bacteria</taxon>
        <taxon>Pseudomonadati</taxon>
        <taxon>Bacteroidota</taxon>
        <taxon>Flavobacteriia</taxon>
        <taxon>Flavobacteriales</taxon>
        <taxon>Weeksellaceae</taxon>
        <taxon>Chryseobacterium group</taxon>
        <taxon>Chryseobacterium</taxon>
    </lineage>
</organism>
<accession>A0A840KBM8</accession>
<dbReference type="Proteomes" id="UP000592180">
    <property type="component" value="Unassembled WGS sequence"/>
</dbReference>
<keyword evidence="2" id="KW-1185">Reference proteome</keyword>
<name>A0A840KBM8_9FLAO</name>
<reference evidence="1 2" key="1">
    <citation type="submission" date="2020-08" db="EMBL/GenBank/DDBJ databases">
        <title>Functional genomics of gut bacteria from endangered species of beetles.</title>
        <authorList>
            <person name="Carlos-Shanley C."/>
        </authorList>
    </citation>
    <scope>NUCLEOTIDE SEQUENCE [LARGE SCALE GENOMIC DNA]</scope>
    <source>
        <strain evidence="1 2">S00151</strain>
    </source>
</reference>
<sequence length="45" mass="5113">MMNSFLKHNLSAFIKNLTISLVSARKPMLKAHTCIFIFFATALLE</sequence>
<protein>
    <submittedName>
        <fullName evidence="1">Uncharacterized protein</fullName>
    </submittedName>
</protein>
<proteinExistence type="predicted"/>